<protein>
    <recommendedName>
        <fullName evidence="2">histidine kinase</fullName>
        <ecNumber evidence="2">2.7.13.3</ecNumber>
    </recommendedName>
</protein>
<keyword evidence="7" id="KW-0067">ATP-binding</keyword>
<keyword evidence="5" id="KW-0547">Nucleotide-binding</keyword>
<evidence type="ECO:0000256" key="4">
    <source>
        <dbReference type="ARBA" id="ARBA00022679"/>
    </source>
</evidence>
<dbReference type="Pfam" id="PF00989">
    <property type="entry name" value="PAS"/>
    <property type="match status" value="1"/>
</dbReference>
<keyword evidence="8" id="KW-0902">Two-component regulatory system</keyword>
<dbReference type="SUPFAM" id="SSF55785">
    <property type="entry name" value="PYP-like sensor domain (PAS domain)"/>
    <property type="match status" value="1"/>
</dbReference>
<evidence type="ECO:0000259" key="10">
    <source>
        <dbReference type="PROSITE" id="PS50112"/>
    </source>
</evidence>
<dbReference type="Gene3D" id="3.30.565.10">
    <property type="entry name" value="Histidine kinase-like ATPase, C-terminal domain"/>
    <property type="match status" value="1"/>
</dbReference>
<evidence type="ECO:0000256" key="8">
    <source>
        <dbReference type="ARBA" id="ARBA00023012"/>
    </source>
</evidence>
<dbReference type="Proteomes" id="UP000316649">
    <property type="component" value="Unassembled WGS sequence"/>
</dbReference>
<dbReference type="SMART" id="SM00091">
    <property type="entry name" value="PAS"/>
    <property type="match status" value="1"/>
</dbReference>
<dbReference type="InterPro" id="IPR013767">
    <property type="entry name" value="PAS_fold"/>
</dbReference>
<proteinExistence type="predicted"/>
<dbReference type="OrthoDB" id="1931120at2"/>
<keyword evidence="12" id="KW-1185">Reference proteome</keyword>
<dbReference type="SMART" id="SM00387">
    <property type="entry name" value="HATPase_c"/>
    <property type="match status" value="1"/>
</dbReference>
<organism evidence="11 12">
    <name type="scientific">Sedimenticola selenatireducens</name>
    <dbReference type="NCBI Taxonomy" id="191960"/>
    <lineage>
        <taxon>Bacteria</taxon>
        <taxon>Pseudomonadati</taxon>
        <taxon>Pseudomonadota</taxon>
        <taxon>Gammaproteobacteria</taxon>
        <taxon>Chromatiales</taxon>
        <taxon>Sedimenticolaceae</taxon>
        <taxon>Sedimenticola</taxon>
    </lineage>
</organism>
<dbReference type="EC" id="2.7.13.3" evidence="2"/>
<name>A0A557SNY1_9GAMM</name>
<dbReference type="CDD" id="cd00082">
    <property type="entry name" value="HisKA"/>
    <property type="match status" value="1"/>
</dbReference>
<dbReference type="Gene3D" id="1.10.287.130">
    <property type="match status" value="1"/>
</dbReference>
<sequence length="410" mass="45340">MSMAQQNTVKREQLEDAFQVFNQVSGQLVDSYHQLQAQVACLTSELSAARSERLKQLAEKESLANRLTRLLETLPAAVVVLDGQGVVSQLNPAAEELLPGIRLGVAWHTLYQHCFRPGQQESEQWLVTDRLVTLTQRSLEPDSGHIILLLDVTETRQLQERIARRKRLSVMGEMSAQLAHQIRTPLSSALIDTTLLSREDLTLQQRERFSQRCLERLRHIESQINDMLAFAKGGKFELAKISIQGLIDDLRQAVEPLCQENDATLNISVKSAEMLFISGNQDALLGAMINIAVNAIQQQGPIYLQITLKRENDLLTITFSDNGPGISEEHQQQIFDPFYTTRSNGTGLGLAVVQAVVLAHHGKVTVESAPGTGARFSIVLPLFSELSVQAPVAATVLQDSEYTSVVRSSA</sequence>
<feature type="domain" description="Histidine kinase" evidence="9">
    <location>
        <begin position="177"/>
        <end position="384"/>
    </location>
</feature>
<evidence type="ECO:0000256" key="2">
    <source>
        <dbReference type="ARBA" id="ARBA00012438"/>
    </source>
</evidence>
<dbReference type="GO" id="GO:0006355">
    <property type="term" value="P:regulation of DNA-templated transcription"/>
    <property type="evidence" value="ECO:0007669"/>
    <property type="project" value="InterPro"/>
</dbReference>
<accession>A0A557SNY1</accession>
<keyword evidence="4" id="KW-0808">Transferase</keyword>
<keyword evidence="6" id="KW-0418">Kinase</keyword>
<dbReference type="EMBL" id="VMNH01000001">
    <property type="protein sequence ID" value="TVO79032.1"/>
    <property type="molecule type" value="Genomic_DNA"/>
</dbReference>
<evidence type="ECO:0000313" key="11">
    <source>
        <dbReference type="EMBL" id="TVO79032.1"/>
    </source>
</evidence>
<dbReference type="Pfam" id="PF02518">
    <property type="entry name" value="HATPase_c"/>
    <property type="match status" value="1"/>
</dbReference>
<dbReference type="InterPro" id="IPR035965">
    <property type="entry name" value="PAS-like_dom_sf"/>
</dbReference>
<dbReference type="GO" id="GO:0000155">
    <property type="term" value="F:phosphorelay sensor kinase activity"/>
    <property type="evidence" value="ECO:0007669"/>
    <property type="project" value="InterPro"/>
</dbReference>
<dbReference type="InterPro" id="IPR003661">
    <property type="entry name" value="HisK_dim/P_dom"/>
</dbReference>
<evidence type="ECO:0000256" key="6">
    <source>
        <dbReference type="ARBA" id="ARBA00022777"/>
    </source>
</evidence>
<dbReference type="PROSITE" id="PS50109">
    <property type="entry name" value="HIS_KIN"/>
    <property type="match status" value="1"/>
</dbReference>
<comment type="catalytic activity">
    <reaction evidence="1">
        <text>ATP + protein L-histidine = ADP + protein N-phospho-L-histidine.</text>
        <dbReference type="EC" id="2.7.13.3"/>
    </reaction>
</comment>
<evidence type="ECO:0000256" key="1">
    <source>
        <dbReference type="ARBA" id="ARBA00000085"/>
    </source>
</evidence>
<evidence type="ECO:0000259" key="9">
    <source>
        <dbReference type="PROSITE" id="PS50109"/>
    </source>
</evidence>
<dbReference type="InterPro" id="IPR036890">
    <property type="entry name" value="HATPase_C_sf"/>
</dbReference>
<dbReference type="PROSITE" id="PS50112">
    <property type="entry name" value="PAS"/>
    <property type="match status" value="1"/>
</dbReference>
<dbReference type="PANTHER" id="PTHR43065:SF29">
    <property type="entry name" value="SENSOR PROTEIN KINASE FLES"/>
    <property type="match status" value="1"/>
</dbReference>
<evidence type="ECO:0000256" key="7">
    <source>
        <dbReference type="ARBA" id="ARBA00022840"/>
    </source>
</evidence>
<dbReference type="Gene3D" id="3.30.450.20">
    <property type="entry name" value="PAS domain"/>
    <property type="match status" value="1"/>
</dbReference>
<dbReference type="Pfam" id="PF00512">
    <property type="entry name" value="HisKA"/>
    <property type="match status" value="1"/>
</dbReference>
<dbReference type="PANTHER" id="PTHR43065">
    <property type="entry name" value="SENSOR HISTIDINE KINASE"/>
    <property type="match status" value="1"/>
</dbReference>
<gene>
    <name evidence="11" type="ORF">FHP88_00265</name>
</gene>
<dbReference type="CDD" id="cd00075">
    <property type="entry name" value="HATPase"/>
    <property type="match status" value="1"/>
</dbReference>
<dbReference type="InterPro" id="IPR000014">
    <property type="entry name" value="PAS"/>
</dbReference>
<keyword evidence="3" id="KW-0597">Phosphoprotein</keyword>
<dbReference type="SUPFAM" id="SSF55874">
    <property type="entry name" value="ATPase domain of HSP90 chaperone/DNA topoisomerase II/histidine kinase"/>
    <property type="match status" value="1"/>
</dbReference>
<dbReference type="InterPro" id="IPR004358">
    <property type="entry name" value="Sig_transdc_His_kin-like_C"/>
</dbReference>
<dbReference type="InterPro" id="IPR005467">
    <property type="entry name" value="His_kinase_dom"/>
</dbReference>
<dbReference type="SUPFAM" id="SSF47384">
    <property type="entry name" value="Homodimeric domain of signal transducing histidine kinase"/>
    <property type="match status" value="1"/>
</dbReference>
<evidence type="ECO:0000256" key="5">
    <source>
        <dbReference type="ARBA" id="ARBA00022741"/>
    </source>
</evidence>
<dbReference type="PRINTS" id="PR00344">
    <property type="entry name" value="BCTRLSENSOR"/>
</dbReference>
<dbReference type="AlphaFoldDB" id="A0A557SNY1"/>
<dbReference type="SMART" id="SM00388">
    <property type="entry name" value="HisKA"/>
    <property type="match status" value="1"/>
</dbReference>
<dbReference type="InterPro" id="IPR036097">
    <property type="entry name" value="HisK_dim/P_sf"/>
</dbReference>
<comment type="caution">
    <text evidence="11">The sequence shown here is derived from an EMBL/GenBank/DDBJ whole genome shotgun (WGS) entry which is preliminary data.</text>
</comment>
<dbReference type="InterPro" id="IPR003594">
    <property type="entry name" value="HATPase_dom"/>
</dbReference>
<evidence type="ECO:0000313" key="12">
    <source>
        <dbReference type="Proteomes" id="UP000316649"/>
    </source>
</evidence>
<feature type="domain" description="PAS" evidence="10">
    <location>
        <begin position="63"/>
        <end position="98"/>
    </location>
</feature>
<evidence type="ECO:0000256" key="3">
    <source>
        <dbReference type="ARBA" id="ARBA00022553"/>
    </source>
</evidence>
<dbReference type="GO" id="GO:0005524">
    <property type="term" value="F:ATP binding"/>
    <property type="evidence" value="ECO:0007669"/>
    <property type="project" value="UniProtKB-KW"/>
</dbReference>
<reference evidence="11 12" key="1">
    <citation type="submission" date="2019-07" db="EMBL/GenBank/DDBJ databases">
        <title>The pathways for chlorine oxyanion respiration interact through the shared metabolite chlorate.</title>
        <authorList>
            <person name="Barnum T.P."/>
            <person name="Cheng Y."/>
            <person name="Hill K.A."/>
            <person name="Lucas L.N."/>
            <person name="Carlson H.K."/>
            <person name="Coates J.D."/>
        </authorList>
    </citation>
    <scope>NUCLEOTIDE SEQUENCE [LARGE SCALE GENOMIC DNA]</scope>
    <source>
        <strain evidence="11 12">BK-1</strain>
    </source>
</reference>